<dbReference type="STRING" id="30019.A0A0M4ECW9"/>
<dbReference type="Proteomes" id="UP000494163">
    <property type="component" value="Chromosome 3L"/>
</dbReference>
<reference evidence="1 2" key="1">
    <citation type="submission" date="2015-08" db="EMBL/GenBank/DDBJ databases">
        <title>Ancestral chromatin configuration constrains chromatin evolution on differentiating sex chromosomes in Drosophila.</title>
        <authorList>
            <person name="Zhou Q."/>
            <person name="Bachtrog D."/>
        </authorList>
    </citation>
    <scope>NUCLEOTIDE SEQUENCE [LARGE SCALE GENOMIC DNA]</scope>
    <source>
        <tissue evidence="1">Whole larvae</tissue>
    </source>
</reference>
<dbReference type="OMA" id="DRAWITM"/>
<evidence type="ECO:0000313" key="2">
    <source>
        <dbReference type="Proteomes" id="UP000494163"/>
    </source>
</evidence>
<dbReference type="InterPro" id="IPR036322">
    <property type="entry name" value="WD40_repeat_dom_sf"/>
</dbReference>
<proteinExistence type="predicted"/>
<protein>
    <submittedName>
        <fullName evidence="1">CG12182</fullName>
    </submittedName>
</protein>
<sequence>FQQLSKDELRQDAIHDFICQSVNGQQIAMLGSKTELITLELTSKLSINKNFPYVISTRLTSQLRPLDKLAEQVDLQGIYERSNVLELQQLSLESVYSGVCSLEVPAAKEITASWAPRNLPNGKALLASLNSYGSLELLCKGEELVNWQPYKQGLDINACLMETLLPPFSKSAAKIGSFKSYQEFMHRCWITMCVWRPTNNTDGSLELLLGTAAGSLWLLKLDAEAKQLLGHATLNTDLDRISLMRIKEELLLVADQEGRLNLYKFSLEEGFCLIKQLWQKADRLGLQAACITYDPLEQCHYIVCCKAAHLLCWCLKDNNSWLETRLHVGGIKITALCELEYNNFAVATARGQLYSINLSQHSGQLGTSMQRISYEDSENFNIIGLVNSLHRNFLTVLLTRTKEYLVNTAHLRVQVIASVGKLYDSSPLQQLTKLMNPLEPINMYPDLLADIRMHIFNEQQLEFYVNYAPLDSFNFEDLATVEQLHQLQLKYHVLQALRQLQAQQSLHALMLRNTQHELELLLVMLSLTHIRLRLQYLNSLSTLTAFQTRAASAQLTAAGNIKNKLAEHSLPEPAFNVIVAMLLAHMELHFETLEEQLLKQRITETTTELPEDAELCSISYLPLTFSLSRHYCTLCGRQAWLQVEELQQLYPPGRMLLCPCCHGRYTLEICDA</sequence>
<keyword evidence="2" id="KW-1185">Reference proteome</keyword>
<gene>
    <name evidence="1" type="ORF">Dbus_chr3Lg512</name>
</gene>
<name>A0A0M4ECW9_DROBS</name>
<dbReference type="AlphaFoldDB" id="A0A0M4ECW9"/>
<organism evidence="1 2">
    <name type="scientific">Drosophila busckii</name>
    <name type="common">Fruit fly</name>
    <dbReference type="NCBI Taxonomy" id="30019"/>
    <lineage>
        <taxon>Eukaryota</taxon>
        <taxon>Metazoa</taxon>
        <taxon>Ecdysozoa</taxon>
        <taxon>Arthropoda</taxon>
        <taxon>Hexapoda</taxon>
        <taxon>Insecta</taxon>
        <taxon>Pterygota</taxon>
        <taxon>Neoptera</taxon>
        <taxon>Endopterygota</taxon>
        <taxon>Diptera</taxon>
        <taxon>Brachycera</taxon>
        <taxon>Muscomorpha</taxon>
        <taxon>Ephydroidea</taxon>
        <taxon>Drosophilidae</taxon>
        <taxon>Drosophila</taxon>
    </lineage>
</organism>
<dbReference type="EMBL" id="CP012525">
    <property type="protein sequence ID" value="ALC43346.1"/>
    <property type="molecule type" value="Genomic_DNA"/>
</dbReference>
<dbReference type="OrthoDB" id="6021743at2759"/>
<evidence type="ECO:0000313" key="1">
    <source>
        <dbReference type="EMBL" id="ALC43346.1"/>
    </source>
</evidence>
<dbReference type="SUPFAM" id="SSF50978">
    <property type="entry name" value="WD40 repeat-like"/>
    <property type="match status" value="1"/>
</dbReference>
<accession>A0A0M4ECW9</accession>
<feature type="non-terminal residue" evidence="1">
    <location>
        <position position="1"/>
    </location>
</feature>